<dbReference type="RefSeq" id="XP_030831932.1">
    <property type="nucleotide sequence ID" value="XM_030976072.1"/>
</dbReference>
<dbReference type="EC" id="2.4.1.17" evidence="5"/>
<comment type="similarity">
    <text evidence="1 4">Belongs to the UDP-glycosyltransferase family.</text>
</comment>
<dbReference type="OrthoDB" id="5835829at2759"/>
<protein>
    <recommendedName>
        <fullName evidence="5">UDP-glucuronosyltransferase</fullName>
        <ecNumber evidence="5">2.4.1.17</ecNumber>
    </recommendedName>
</protein>
<proteinExistence type="inferred from homology"/>
<comment type="subcellular location">
    <subcellularLocation>
        <location evidence="5">Membrane</location>
        <topology evidence="5">Single-pass membrane protein</topology>
    </subcellularLocation>
</comment>
<dbReference type="GO" id="GO:0016020">
    <property type="term" value="C:membrane"/>
    <property type="evidence" value="ECO:0007669"/>
    <property type="project" value="UniProtKB-SubCell"/>
</dbReference>
<comment type="catalytic activity">
    <reaction evidence="5">
        <text>glucuronate acceptor + UDP-alpha-D-glucuronate = acceptor beta-D-glucuronoside + UDP + H(+)</text>
        <dbReference type="Rhea" id="RHEA:21032"/>
        <dbReference type="ChEBI" id="CHEBI:15378"/>
        <dbReference type="ChEBI" id="CHEBI:58052"/>
        <dbReference type="ChEBI" id="CHEBI:58223"/>
        <dbReference type="ChEBI" id="CHEBI:132367"/>
        <dbReference type="ChEBI" id="CHEBI:132368"/>
        <dbReference type="EC" id="2.4.1.17"/>
    </reaction>
</comment>
<feature type="chain" id="PRO_5029930667" description="UDP-glucuronosyltransferase" evidence="5">
    <location>
        <begin position="25"/>
        <end position="522"/>
    </location>
</feature>
<dbReference type="AlphaFoldDB" id="A0A7M7N9C5"/>
<dbReference type="SUPFAM" id="SSF53756">
    <property type="entry name" value="UDP-Glycosyltransferase/glycogen phosphorylase"/>
    <property type="match status" value="1"/>
</dbReference>
<keyword evidence="5" id="KW-0732">Signal</keyword>
<evidence type="ECO:0000256" key="5">
    <source>
        <dbReference type="RuleBase" id="RU362059"/>
    </source>
</evidence>
<dbReference type="CDD" id="cd03784">
    <property type="entry name" value="GT1_Gtf-like"/>
    <property type="match status" value="1"/>
</dbReference>
<dbReference type="InterPro" id="IPR035595">
    <property type="entry name" value="UDP_glycos_trans_CS"/>
</dbReference>
<dbReference type="EnsemblMetazoa" id="XM_030976072">
    <property type="protein sequence ID" value="XP_030831932"/>
    <property type="gene ID" value="LOC578573"/>
</dbReference>
<keyword evidence="5" id="KW-0472">Membrane</keyword>
<evidence type="ECO:0000313" key="6">
    <source>
        <dbReference type="EnsemblMetazoa" id="XP_030831932"/>
    </source>
</evidence>
<dbReference type="GeneID" id="578573"/>
<dbReference type="KEGG" id="spu:578573"/>
<keyword evidence="7" id="KW-1185">Reference proteome</keyword>
<dbReference type="InParanoid" id="A0A7M7N9C5"/>
<keyword evidence="5" id="KW-0812">Transmembrane</keyword>
<keyword evidence="3 4" id="KW-0808">Transferase</keyword>
<dbReference type="GO" id="GO:0008194">
    <property type="term" value="F:UDP-glycosyltransferase activity"/>
    <property type="evidence" value="ECO:0000318"/>
    <property type="project" value="GO_Central"/>
</dbReference>
<dbReference type="InterPro" id="IPR050271">
    <property type="entry name" value="UDP-glycosyltransferase"/>
</dbReference>
<dbReference type="Pfam" id="PF00201">
    <property type="entry name" value="UDPGT"/>
    <property type="match status" value="1"/>
</dbReference>
<accession>A0A7M7N9C5</accession>
<dbReference type="Gene3D" id="3.40.50.2000">
    <property type="entry name" value="Glycogen Phosphorylase B"/>
    <property type="match status" value="2"/>
</dbReference>
<evidence type="ECO:0000256" key="4">
    <source>
        <dbReference type="RuleBase" id="RU003718"/>
    </source>
</evidence>
<dbReference type="InterPro" id="IPR002213">
    <property type="entry name" value="UDP_glucos_trans"/>
</dbReference>
<reference evidence="6" key="2">
    <citation type="submission" date="2021-01" db="UniProtKB">
        <authorList>
            <consortium name="EnsemblMetazoa"/>
        </authorList>
    </citation>
    <scope>IDENTIFICATION</scope>
</reference>
<dbReference type="PANTHER" id="PTHR48043:SF145">
    <property type="entry name" value="FI06409P-RELATED"/>
    <property type="match status" value="1"/>
</dbReference>
<dbReference type="PROSITE" id="PS00375">
    <property type="entry name" value="UDPGT"/>
    <property type="match status" value="1"/>
</dbReference>
<dbReference type="Proteomes" id="UP000007110">
    <property type="component" value="Unassembled WGS sequence"/>
</dbReference>
<dbReference type="PANTHER" id="PTHR48043">
    <property type="entry name" value="EG:EG0003.4 PROTEIN-RELATED"/>
    <property type="match status" value="1"/>
</dbReference>
<dbReference type="OMA" id="DMHGMMC"/>
<dbReference type="FunFam" id="3.40.50.2000:FF:000205">
    <property type="entry name" value="UDP-glucuronosyltransferase"/>
    <property type="match status" value="1"/>
</dbReference>
<sequence length="522" mass="58196">MRRFLCFVLSSMIFAIDVIPLTSGADILVSVLSPMPSSHAKGISAITGALTRRGHNVTILTSSSAGTKGFQRNTYNRAVQYKFVDTPGAKDPLSVEALFDSRLVKQFTQVVNELAVFRRSCQCFFEDTAALSLLEKSHFDIIIADAFDGCDAILSSYLEIPYIAVTTGVRYPFFHERLYGIPFPSSYVPMGLLSLSDRMAFLVRVASFMEHHVIMSSLEWIHFGALNEVKDKHGIAPGRSIPDLIGGAELWLCMTNFALDFPRPTAPNWVAIGNIADTPAKPLQKDYASFIEGSGEHGFIIFSLGIQVTELPKEMAEAFARVLSELPQRVIWRYTGTRPRYLGNNTMLVDWMPQNDLLGHPKARLFITHGGLNGITEAVYYAVPMVVMPIFAEQHSNAVKVEVKGMGRRLQKNSISYDSVKMAVMDVLLNQSYRENVQRISGIYRDIQSKPDETVVYWVEHILEFGGSHLRSRALELSFIQLHSIDVLAFIVGIIAVIVFLLCACCKRCISCCSKSKKTKLE</sequence>
<evidence type="ECO:0000256" key="3">
    <source>
        <dbReference type="ARBA" id="ARBA00022679"/>
    </source>
</evidence>
<organism evidence="6 7">
    <name type="scientific">Strongylocentrotus purpuratus</name>
    <name type="common">Purple sea urchin</name>
    <dbReference type="NCBI Taxonomy" id="7668"/>
    <lineage>
        <taxon>Eukaryota</taxon>
        <taxon>Metazoa</taxon>
        <taxon>Echinodermata</taxon>
        <taxon>Eleutherozoa</taxon>
        <taxon>Echinozoa</taxon>
        <taxon>Echinoidea</taxon>
        <taxon>Euechinoidea</taxon>
        <taxon>Echinacea</taxon>
        <taxon>Camarodonta</taxon>
        <taxon>Echinidea</taxon>
        <taxon>Strongylocentrotidae</taxon>
        <taxon>Strongylocentrotus</taxon>
    </lineage>
</organism>
<evidence type="ECO:0000313" key="7">
    <source>
        <dbReference type="Proteomes" id="UP000007110"/>
    </source>
</evidence>
<feature type="signal peptide" evidence="5">
    <location>
        <begin position="1"/>
        <end position="24"/>
    </location>
</feature>
<evidence type="ECO:0000256" key="1">
    <source>
        <dbReference type="ARBA" id="ARBA00009995"/>
    </source>
</evidence>
<name>A0A7M7N9C5_STRPU</name>
<keyword evidence="2 4" id="KW-0328">Glycosyltransferase</keyword>
<feature type="transmembrane region" description="Helical" evidence="5">
    <location>
        <begin position="487"/>
        <end position="510"/>
    </location>
</feature>
<dbReference type="FunCoup" id="A0A7M7N9C5">
    <property type="interactions" value="164"/>
</dbReference>
<evidence type="ECO:0000256" key="2">
    <source>
        <dbReference type="ARBA" id="ARBA00022676"/>
    </source>
</evidence>
<dbReference type="FunFam" id="3.40.50.2000:FF:000385">
    <property type="entry name" value="Uncharacterized protein"/>
    <property type="match status" value="1"/>
</dbReference>
<keyword evidence="5" id="KW-1133">Transmembrane helix</keyword>
<reference evidence="7" key="1">
    <citation type="submission" date="2015-02" db="EMBL/GenBank/DDBJ databases">
        <title>Genome sequencing for Strongylocentrotus purpuratus.</title>
        <authorList>
            <person name="Murali S."/>
            <person name="Liu Y."/>
            <person name="Vee V."/>
            <person name="English A."/>
            <person name="Wang M."/>
            <person name="Skinner E."/>
            <person name="Han Y."/>
            <person name="Muzny D.M."/>
            <person name="Worley K.C."/>
            <person name="Gibbs R.A."/>
        </authorList>
    </citation>
    <scope>NUCLEOTIDE SEQUENCE</scope>
</reference>
<dbReference type="GO" id="GO:0015020">
    <property type="term" value="F:glucuronosyltransferase activity"/>
    <property type="evidence" value="ECO:0007669"/>
    <property type="project" value="UniProtKB-EC"/>
</dbReference>